<evidence type="ECO:0000313" key="2">
    <source>
        <dbReference type="Proteomes" id="UP000263642"/>
    </source>
</evidence>
<evidence type="ECO:0000313" key="1">
    <source>
        <dbReference type="EMBL" id="HCO22092.1"/>
    </source>
</evidence>
<dbReference type="EMBL" id="DQAY01000022">
    <property type="protein sequence ID" value="HCO22092.1"/>
    <property type="molecule type" value="Genomic_DNA"/>
</dbReference>
<proteinExistence type="predicted"/>
<dbReference type="AlphaFoldDB" id="A0A3D3R1X9"/>
<gene>
    <name evidence="1" type="ORF">DIT97_03125</name>
</gene>
<organism evidence="1 2">
    <name type="scientific">Gimesia maris</name>
    <dbReference type="NCBI Taxonomy" id="122"/>
    <lineage>
        <taxon>Bacteria</taxon>
        <taxon>Pseudomonadati</taxon>
        <taxon>Planctomycetota</taxon>
        <taxon>Planctomycetia</taxon>
        <taxon>Planctomycetales</taxon>
        <taxon>Planctomycetaceae</taxon>
        <taxon>Gimesia</taxon>
    </lineage>
</organism>
<sequence length="94" mass="10378">MTENFERGSLPLFQLDLMPDTVPAESIITVELSRMTTHGLMNSSVIHVAPIQGEAQNIVLITKIVPDEMVATRGKTRATLPNWQSLTVIPIVPR</sequence>
<dbReference type="Proteomes" id="UP000263642">
    <property type="component" value="Unassembled WGS sequence"/>
</dbReference>
<comment type="caution">
    <text evidence="1">The sequence shown here is derived from an EMBL/GenBank/DDBJ whole genome shotgun (WGS) entry which is preliminary data.</text>
</comment>
<protein>
    <submittedName>
        <fullName evidence="1">Uncharacterized protein</fullName>
    </submittedName>
</protein>
<accession>A0A3D3R1X9</accession>
<name>A0A3D3R1X9_9PLAN</name>
<reference evidence="1 2" key="1">
    <citation type="journal article" date="2018" name="Nat. Biotechnol.">
        <title>A standardized bacterial taxonomy based on genome phylogeny substantially revises the tree of life.</title>
        <authorList>
            <person name="Parks D.H."/>
            <person name="Chuvochina M."/>
            <person name="Waite D.W."/>
            <person name="Rinke C."/>
            <person name="Skarshewski A."/>
            <person name="Chaumeil P.A."/>
            <person name="Hugenholtz P."/>
        </authorList>
    </citation>
    <scope>NUCLEOTIDE SEQUENCE [LARGE SCALE GENOMIC DNA]</scope>
    <source>
        <strain evidence="1">UBA9375</strain>
    </source>
</reference>